<dbReference type="Gene3D" id="3.40.50.720">
    <property type="entry name" value="NAD(P)-binding Rossmann-like Domain"/>
    <property type="match status" value="1"/>
</dbReference>
<evidence type="ECO:0000256" key="3">
    <source>
        <dbReference type="ARBA" id="ARBA00022723"/>
    </source>
</evidence>
<dbReference type="AlphaFoldDB" id="A0A6A6VD63"/>
<comment type="cofactor">
    <cofactor evidence="1">
        <name>Zn(2+)</name>
        <dbReference type="ChEBI" id="CHEBI:29105"/>
    </cofactor>
</comment>
<dbReference type="FunFam" id="3.40.50.720:FF:000039">
    <property type="entry name" value="Alcohol dehydrogenase AdhP"/>
    <property type="match status" value="1"/>
</dbReference>
<evidence type="ECO:0000256" key="1">
    <source>
        <dbReference type="ARBA" id="ARBA00001947"/>
    </source>
</evidence>
<dbReference type="Pfam" id="PF00107">
    <property type="entry name" value="ADH_zinc_N"/>
    <property type="match status" value="1"/>
</dbReference>
<evidence type="ECO:0000256" key="2">
    <source>
        <dbReference type="ARBA" id="ARBA00008072"/>
    </source>
</evidence>
<keyword evidence="4" id="KW-0862">Zinc</keyword>
<evidence type="ECO:0000256" key="5">
    <source>
        <dbReference type="ARBA" id="ARBA00023002"/>
    </source>
</evidence>
<proteinExistence type="inferred from homology"/>
<comment type="similarity">
    <text evidence="2">Belongs to the zinc-containing alcohol dehydrogenase family.</text>
</comment>
<organism evidence="8 9">
    <name type="scientific">Sporormia fimetaria CBS 119925</name>
    <dbReference type="NCBI Taxonomy" id="1340428"/>
    <lineage>
        <taxon>Eukaryota</taxon>
        <taxon>Fungi</taxon>
        <taxon>Dikarya</taxon>
        <taxon>Ascomycota</taxon>
        <taxon>Pezizomycotina</taxon>
        <taxon>Dothideomycetes</taxon>
        <taxon>Pleosporomycetidae</taxon>
        <taxon>Pleosporales</taxon>
        <taxon>Sporormiaceae</taxon>
        <taxon>Sporormia</taxon>
    </lineage>
</organism>
<dbReference type="Pfam" id="PF08240">
    <property type="entry name" value="ADH_N"/>
    <property type="match status" value="1"/>
</dbReference>
<feature type="domain" description="Enoyl reductase (ER)" evidence="7">
    <location>
        <begin position="18"/>
        <end position="353"/>
    </location>
</feature>
<dbReference type="SMART" id="SM00829">
    <property type="entry name" value="PKS_ER"/>
    <property type="match status" value="1"/>
</dbReference>
<dbReference type="GO" id="GO:0005737">
    <property type="term" value="C:cytoplasm"/>
    <property type="evidence" value="ECO:0007669"/>
    <property type="project" value="TreeGrafter"/>
</dbReference>
<accession>A0A6A6VD63</accession>
<dbReference type="SUPFAM" id="SSF50129">
    <property type="entry name" value="GroES-like"/>
    <property type="match status" value="1"/>
</dbReference>
<dbReference type="Proteomes" id="UP000799440">
    <property type="component" value="Unassembled WGS sequence"/>
</dbReference>
<dbReference type="InterPro" id="IPR011032">
    <property type="entry name" value="GroES-like_sf"/>
</dbReference>
<name>A0A6A6VD63_9PLEO</name>
<keyword evidence="6" id="KW-0520">NAD</keyword>
<evidence type="ECO:0000313" key="9">
    <source>
        <dbReference type="Proteomes" id="UP000799440"/>
    </source>
</evidence>
<evidence type="ECO:0000256" key="4">
    <source>
        <dbReference type="ARBA" id="ARBA00022833"/>
    </source>
</evidence>
<dbReference type="SUPFAM" id="SSF51735">
    <property type="entry name" value="NAD(P)-binding Rossmann-fold domains"/>
    <property type="match status" value="1"/>
</dbReference>
<sequence length="356" mass="38711">MGLKPTKDTMLAQQYDPRDNKLHLNTIPIPSPRPHELLVKIACASLCHSDVMLFEPNDQGLILGDQKPVTIGHEATGYVVEPGSGETAQKFKQGDPVGFICAVECCFECKPCREVHNAWCVTGKTQMQGFSRDGYFQEYVVVDAREAMVLPESLDPKSAAPLFCAGVTAFHGVEDCGLKPGQWMAIVGCGGLGHLGIQYAKAMGLKVIGLDIADQALEEARNCGADHVFNSKTDADWQKKVVEITGGGVDAAVNFTASKKSYDDCPAIIRPGQGILMVVGIPQQPLQFTAFDLALNRFKVMGSNNGTCNNMRPAIEFSAKHNIKPHLTTYKLEEVPKMIELMTSHKAQGRMGVVFE</sequence>
<dbReference type="EMBL" id="MU006574">
    <property type="protein sequence ID" value="KAF2747057.1"/>
    <property type="molecule type" value="Genomic_DNA"/>
</dbReference>
<keyword evidence="9" id="KW-1185">Reference proteome</keyword>
<evidence type="ECO:0000256" key="6">
    <source>
        <dbReference type="ARBA" id="ARBA00023027"/>
    </source>
</evidence>
<evidence type="ECO:0000259" key="7">
    <source>
        <dbReference type="SMART" id="SM00829"/>
    </source>
</evidence>
<dbReference type="InterPro" id="IPR013154">
    <property type="entry name" value="ADH-like_N"/>
</dbReference>
<dbReference type="InterPro" id="IPR013149">
    <property type="entry name" value="ADH-like_C"/>
</dbReference>
<keyword evidence="5" id="KW-0560">Oxidoreductase</keyword>
<dbReference type="Gene3D" id="3.90.180.10">
    <property type="entry name" value="Medium-chain alcohol dehydrogenases, catalytic domain"/>
    <property type="match status" value="1"/>
</dbReference>
<dbReference type="GO" id="GO:0004022">
    <property type="term" value="F:alcohol dehydrogenase (NAD+) activity"/>
    <property type="evidence" value="ECO:0007669"/>
    <property type="project" value="TreeGrafter"/>
</dbReference>
<protein>
    <submittedName>
        <fullName evidence="8">Alcohol dehydrogenase</fullName>
    </submittedName>
</protein>
<dbReference type="InterPro" id="IPR036291">
    <property type="entry name" value="NAD(P)-bd_dom_sf"/>
</dbReference>
<dbReference type="GO" id="GO:0046872">
    <property type="term" value="F:metal ion binding"/>
    <property type="evidence" value="ECO:0007669"/>
    <property type="project" value="UniProtKB-KW"/>
</dbReference>
<evidence type="ECO:0000313" key="8">
    <source>
        <dbReference type="EMBL" id="KAF2747057.1"/>
    </source>
</evidence>
<dbReference type="OrthoDB" id="1879366at2759"/>
<dbReference type="PANTHER" id="PTHR42940:SF8">
    <property type="entry name" value="VACUOLAR PROTEIN SORTING-ASSOCIATED PROTEIN 11"/>
    <property type="match status" value="1"/>
</dbReference>
<keyword evidence="3" id="KW-0479">Metal-binding</keyword>
<reference evidence="8" key="1">
    <citation type="journal article" date="2020" name="Stud. Mycol.">
        <title>101 Dothideomycetes genomes: a test case for predicting lifestyles and emergence of pathogens.</title>
        <authorList>
            <person name="Haridas S."/>
            <person name="Albert R."/>
            <person name="Binder M."/>
            <person name="Bloem J."/>
            <person name="Labutti K."/>
            <person name="Salamov A."/>
            <person name="Andreopoulos B."/>
            <person name="Baker S."/>
            <person name="Barry K."/>
            <person name="Bills G."/>
            <person name="Bluhm B."/>
            <person name="Cannon C."/>
            <person name="Castanera R."/>
            <person name="Culley D."/>
            <person name="Daum C."/>
            <person name="Ezra D."/>
            <person name="Gonzalez J."/>
            <person name="Henrissat B."/>
            <person name="Kuo A."/>
            <person name="Liang C."/>
            <person name="Lipzen A."/>
            <person name="Lutzoni F."/>
            <person name="Magnuson J."/>
            <person name="Mondo S."/>
            <person name="Nolan M."/>
            <person name="Ohm R."/>
            <person name="Pangilinan J."/>
            <person name="Park H.-J."/>
            <person name="Ramirez L."/>
            <person name="Alfaro M."/>
            <person name="Sun H."/>
            <person name="Tritt A."/>
            <person name="Yoshinaga Y."/>
            <person name="Zwiers L.-H."/>
            <person name="Turgeon B."/>
            <person name="Goodwin S."/>
            <person name="Spatafora J."/>
            <person name="Crous P."/>
            <person name="Grigoriev I."/>
        </authorList>
    </citation>
    <scope>NUCLEOTIDE SEQUENCE</scope>
    <source>
        <strain evidence="8">CBS 119925</strain>
    </source>
</reference>
<gene>
    <name evidence="8" type="ORF">M011DRAFT_486717</name>
</gene>
<dbReference type="InterPro" id="IPR020843">
    <property type="entry name" value="ER"/>
</dbReference>
<dbReference type="PANTHER" id="PTHR42940">
    <property type="entry name" value="ALCOHOL DEHYDROGENASE 1-RELATED"/>
    <property type="match status" value="1"/>
</dbReference>